<sequence length="312" mass="35247">MNWLERYSFAVKSHLPPSVRNDVADELLSDLQDERDYRAKSLGRPLNEDELKALLRERGHPMLVAADFQPRPTLVSESLFPIYLQLLQWMVIAIAVLHICFAAAGLIEQGEGRFWQALPQTLWSILEKSLYGFAWLTLIFYLVGESVSRTDLFKHWTPDSLPNVVAQGEYISRTGSAFELVVTVYFAAWLNHIIPQSLGEQPVALLFSEQWLALLPWINAVLVAGMIISAVKLWSPYWSRRKIMAELALYVPTLMIMAVIYREDSALTIITGADEAAKRFVISADWIALGVLGFAVFVIVDTALKINKLRAI</sequence>
<keyword evidence="1" id="KW-0472">Membrane</keyword>
<feature type="transmembrane region" description="Helical" evidence="1">
    <location>
        <begin position="281"/>
        <end position="300"/>
    </location>
</feature>
<dbReference type="RefSeq" id="WP_382414982.1">
    <property type="nucleotide sequence ID" value="NZ_AP031500.1"/>
</dbReference>
<evidence type="ECO:0000313" key="2">
    <source>
        <dbReference type="EMBL" id="MFC3154622.1"/>
    </source>
</evidence>
<feature type="transmembrane region" description="Helical" evidence="1">
    <location>
        <begin position="211"/>
        <end position="231"/>
    </location>
</feature>
<feature type="transmembrane region" description="Helical" evidence="1">
    <location>
        <begin position="243"/>
        <end position="261"/>
    </location>
</feature>
<name>A0ABV7HLQ0_9GAMM</name>
<keyword evidence="1" id="KW-0812">Transmembrane</keyword>
<feature type="transmembrane region" description="Helical" evidence="1">
    <location>
        <begin position="128"/>
        <end position="144"/>
    </location>
</feature>
<dbReference type="Proteomes" id="UP001595548">
    <property type="component" value="Unassembled WGS sequence"/>
</dbReference>
<comment type="caution">
    <text evidence="2">The sequence shown here is derived from an EMBL/GenBank/DDBJ whole genome shotgun (WGS) entry which is preliminary data.</text>
</comment>
<evidence type="ECO:0000256" key="1">
    <source>
        <dbReference type="SAM" id="Phobius"/>
    </source>
</evidence>
<gene>
    <name evidence="2" type="ORF">ACFOEB_05350</name>
</gene>
<reference evidence="3" key="1">
    <citation type="journal article" date="2019" name="Int. J. Syst. Evol. Microbiol.">
        <title>The Global Catalogue of Microorganisms (GCM) 10K type strain sequencing project: providing services to taxonomists for standard genome sequencing and annotation.</title>
        <authorList>
            <consortium name="The Broad Institute Genomics Platform"/>
            <consortium name="The Broad Institute Genome Sequencing Center for Infectious Disease"/>
            <person name="Wu L."/>
            <person name="Ma J."/>
        </authorList>
    </citation>
    <scope>NUCLEOTIDE SEQUENCE [LARGE SCALE GENOMIC DNA]</scope>
    <source>
        <strain evidence="3">KCTC 52141</strain>
    </source>
</reference>
<accession>A0ABV7HLQ0</accession>
<proteinExistence type="predicted"/>
<evidence type="ECO:0000313" key="3">
    <source>
        <dbReference type="Proteomes" id="UP001595548"/>
    </source>
</evidence>
<keyword evidence="3" id="KW-1185">Reference proteome</keyword>
<organism evidence="2 3">
    <name type="scientific">Gilvimarinus japonicus</name>
    <dbReference type="NCBI Taxonomy" id="1796469"/>
    <lineage>
        <taxon>Bacteria</taxon>
        <taxon>Pseudomonadati</taxon>
        <taxon>Pseudomonadota</taxon>
        <taxon>Gammaproteobacteria</taxon>
        <taxon>Cellvibrionales</taxon>
        <taxon>Cellvibrionaceae</taxon>
        <taxon>Gilvimarinus</taxon>
    </lineage>
</organism>
<dbReference type="EMBL" id="JBHRTL010000005">
    <property type="protein sequence ID" value="MFC3154622.1"/>
    <property type="molecule type" value="Genomic_DNA"/>
</dbReference>
<keyword evidence="1" id="KW-1133">Transmembrane helix</keyword>
<protein>
    <submittedName>
        <fullName evidence="2">Uncharacterized protein</fullName>
    </submittedName>
</protein>
<feature type="transmembrane region" description="Helical" evidence="1">
    <location>
        <begin position="86"/>
        <end position="107"/>
    </location>
</feature>